<dbReference type="PANTHER" id="PTHR42938:SF47">
    <property type="entry name" value="HYDROXYPYRUVATE REDUCTASE"/>
    <property type="match status" value="1"/>
</dbReference>
<dbReference type="InterPro" id="IPR029752">
    <property type="entry name" value="D-isomer_DH_CS1"/>
</dbReference>
<feature type="domain" description="D-isomer specific 2-hydroxyacid dehydrogenase NAD-binding" evidence="6">
    <location>
        <begin position="120"/>
        <end position="274"/>
    </location>
</feature>
<evidence type="ECO:0000256" key="1">
    <source>
        <dbReference type="ARBA" id="ARBA00023002"/>
    </source>
</evidence>
<dbReference type="InterPro" id="IPR045865">
    <property type="entry name" value="ACT-like_dom_sf"/>
</dbReference>
<dbReference type="PROSITE" id="PS00065">
    <property type="entry name" value="D_2_HYDROXYACID_DH_1"/>
    <property type="match status" value="1"/>
</dbReference>
<protein>
    <submittedName>
        <fullName evidence="7">D-isomer specific 2-hydroxyacid dehydrogenase, catalytic domain-containing protein</fullName>
    </submittedName>
</protein>
<dbReference type="Gene3D" id="3.40.50.720">
    <property type="entry name" value="NAD(P)-binding Rossmann-like Domain"/>
    <property type="match status" value="2"/>
</dbReference>
<comment type="caution">
    <text evidence="7">The sequence shown here is derived from an EMBL/GenBank/DDBJ whole genome shotgun (WGS) entry which is preliminary data.</text>
</comment>
<dbReference type="InterPro" id="IPR006140">
    <property type="entry name" value="D-isomer_DH_NAD-bd"/>
</dbReference>
<evidence type="ECO:0000256" key="3">
    <source>
        <dbReference type="ARBA" id="ARBA00029440"/>
    </source>
</evidence>
<dbReference type="Pfam" id="PF00389">
    <property type="entry name" value="2-Hacid_dh"/>
    <property type="match status" value="1"/>
</dbReference>
<evidence type="ECO:0000259" key="6">
    <source>
        <dbReference type="Pfam" id="PF02826"/>
    </source>
</evidence>
<dbReference type="Pfam" id="PF02826">
    <property type="entry name" value="2-Hacid_dh_C"/>
    <property type="match status" value="1"/>
</dbReference>
<organism evidence="7 8">
    <name type="scientific">Alloalcanivorax profundimaris</name>
    <dbReference type="NCBI Taxonomy" id="2735259"/>
    <lineage>
        <taxon>Bacteria</taxon>
        <taxon>Pseudomonadati</taxon>
        <taxon>Pseudomonadota</taxon>
        <taxon>Gammaproteobacteria</taxon>
        <taxon>Oceanospirillales</taxon>
        <taxon>Alcanivoracaceae</taxon>
        <taxon>Alloalcanivorax</taxon>
    </lineage>
</organism>
<dbReference type="CDD" id="cd04901">
    <property type="entry name" value="ACT_3PGDH"/>
    <property type="match status" value="1"/>
</dbReference>
<sequence length="395" mass="42136">MFRIRTHNRIALRGLERFPRDRFEVASELSDPDAILLRSHPLDADGLPATVKAVARAGAGVNNIDVAHCSRQGIPVFNTPGANANAVKELVLAGLLLSSRHLRQGLDWVAGLDAADEADLHRQVEAGKKHFLGRELQGRTLGVVGLGAIGSRVARTALDLGMQVIGYDPALSVDAAWRLPSQVRPMASLEALLARADYVTLHLPLLDATRDLIGAQQLAAMNPDAVLLNFARQGIVDDAAVADALRAERLRGFVTDFPSLLLTGAPGVLALPHLGASTGESEENCAMMAADALVDFLENGNIRHSVNFPDLILEPGPGARLAVTNRNVPRMLGPVLSELAEANLNVLDMLNKSRDDLAYNLLDLEQAPDPAVLARIAGLEGVINVRLVHAPRDGA</sequence>
<name>A0ABS0AU07_9GAMM</name>
<dbReference type="CDD" id="cd12174">
    <property type="entry name" value="PGDH_like_3"/>
    <property type="match status" value="1"/>
</dbReference>
<dbReference type="EMBL" id="ARXX01000036">
    <property type="protein sequence ID" value="MBF5057097.1"/>
    <property type="molecule type" value="Genomic_DNA"/>
</dbReference>
<dbReference type="InterPro" id="IPR036291">
    <property type="entry name" value="NAD(P)-bd_dom_sf"/>
</dbReference>
<evidence type="ECO:0000313" key="8">
    <source>
        <dbReference type="Proteomes" id="UP000662703"/>
    </source>
</evidence>
<dbReference type="InterPro" id="IPR006139">
    <property type="entry name" value="D-isomer_2_OHA_DH_cat_dom"/>
</dbReference>
<comment type="pathway">
    <text evidence="3">Amino-acid biosynthesis.</text>
</comment>
<evidence type="ECO:0000259" key="5">
    <source>
        <dbReference type="Pfam" id="PF00389"/>
    </source>
</evidence>
<dbReference type="SUPFAM" id="SSF51735">
    <property type="entry name" value="NAD(P)-binding Rossmann-fold domains"/>
    <property type="match status" value="1"/>
</dbReference>
<dbReference type="SUPFAM" id="SSF52283">
    <property type="entry name" value="Formate/glycerate dehydrogenase catalytic domain-like"/>
    <property type="match status" value="1"/>
</dbReference>
<dbReference type="Gene3D" id="3.30.70.260">
    <property type="match status" value="1"/>
</dbReference>
<proteinExistence type="inferred from homology"/>
<keyword evidence="8" id="KW-1185">Reference proteome</keyword>
<evidence type="ECO:0000256" key="2">
    <source>
        <dbReference type="ARBA" id="ARBA00023027"/>
    </source>
</evidence>
<keyword evidence="2" id="KW-0520">NAD</keyword>
<accession>A0ABS0AU07</accession>
<evidence type="ECO:0000256" key="4">
    <source>
        <dbReference type="RuleBase" id="RU003719"/>
    </source>
</evidence>
<evidence type="ECO:0000313" key="7">
    <source>
        <dbReference type="EMBL" id="MBF5057097.1"/>
    </source>
</evidence>
<gene>
    <name evidence="7" type="ORF">Y5W_02391</name>
</gene>
<keyword evidence="1 4" id="KW-0560">Oxidoreductase</keyword>
<comment type="similarity">
    <text evidence="4">Belongs to the D-isomer specific 2-hydroxyacid dehydrogenase family.</text>
</comment>
<reference evidence="7 8" key="1">
    <citation type="submission" date="2012-09" db="EMBL/GenBank/DDBJ databases">
        <title>Genome Sequence of alkane-degrading Bacterium Alcanivorax sp. 521-1.</title>
        <authorList>
            <person name="Lai Q."/>
            <person name="Shao Z."/>
        </authorList>
    </citation>
    <scope>NUCLEOTIDE SEQUENCE [LARGE SCALE GENOMIC DNA]</scope>
    <source>
        <strain evidence="7 8">521-1</strain>
    </source>
</reference>
<dbReference type="SUPFAM" id="SSF55021">
    <property type="entry name" value="ACT-like"/>
    <property type="match status" value="1"/>
</dbReference>
<dbReference type="Proteomes" id="UP000662703">
    <property type="component" value="Unassembled WGS sequence"/>
</dbReference>
<dbReference type="PANTHER" id="PTHR42938">
    <property type="entry name" value="FORMATE DEHYDROGENASE 1"/>
    <property type="match status" value="1"/>
</dbReference>
<feature type="domain" description="D-isomer specific 2-hydroxyacid dehydrogenase catalytic" evidence="5">
    <location>
        <begin position="21"/>
        <end position="307"/>
    </location>
</feature>
<dbReference type="RefSeq" id="WP_161384500.1">
    <property type="nucleotide sequence ID" value="NZ_ARXX01000036.1"/>
</dbReference>